<dbReference type="PROSITE" id="PS00875">
    <property type="entry name" value="T2SP_D"/>
    <property type="match status" value="1"/>
</dbReference>
<feature type="domain" description="NolW-like" evidence="14">
    <location>
        <begin position="285"/>
        <end position="370"/>
    </location>
</feature>
<evidence type="ECO:0000256" key="5">
    <source>
        <dbReference type="ARBA" id="ARBA00022692"/>
    </source>
</evidence>
<keyword evidence="7" id="KW-0653">Protein transport</keyword>
<comment type="similarity">
    <text evidence="2">Belongs to the bacterial secretin family. GSP D subfamily.</text>
</comment>
<dbReference type="PANTHER" id="PTHR30332:SF24">
    <property type="entry name" value="SECRETIN GSPD-RELATED"/>
    <property type="match status" value="1"/>
</dbReference>
<feature type="domain" description="NolW-like" evidence="14">
    <location>
        <begin position="147"/>
        <end position="207"/>
    </location>
</feature>
<evidence type="ECO:0000256" key="11">
    <source>
        <dbReference type="SAM" id="MobiDB-lite"/>
    </source>
</evidence>
<feature type="region of interest" description="Disordered" evidence="11">
    <location>
        <begin position="656"/>
        <end position="716"/>
    </location>
</feature>
<feature type="domain" description="NolW-like" evidence="14">
    <location>
        <begin position="211"/>
        <end position="278"/>
    </location>
</feature>
<evidence type="ECO:0000259" key="13">
    <source>
        <dbReference type="Pfam" id="PF00263"/>
    </source>
</evidence>
<dbReference type="InterPro" id="IPR005644">
    <property type="entry name" value="NolW-like"/>
</dbReference>
<feature type="domain" description="GspD-like N0" evidence="15">
    <location>
        <begin position="53"/>
        <end position="120"/>
    </location>
</feature>
<keyword evidence="6 12" id="KW-0732">Signal</keyword>
<proteinExistence type="inferred from homology"/>
<gene>
    <name evidence="16" type="primary">gspD</name>
    <name evidence="16" type="ORF">JM946_16880</name>
</gene>
<evidence type="ECO:0000256" key="2">
    <source>
        <dbReference type="ARBA" id="ARBA00006980"/>
    </source>
</evidence>
<sequence length="716" mass="76190">MTISITPLAGKPASALSGKRSGILALTLTCLLTCMSASAQQPPAQQATITPAFRDAELTEIIDAVATITGKTFIVDPRVRAQVTIRSSTPMTPDAFYQTFLSILQVHGFIAVPSGDNIKILPDANARQIPGNDLPGSVNPDSDEVVTQVISVRNINAAQLVPVLRPLIPQNGHLVAYPASNMLIISDRANNISRIMRIVQRLDQAGDEEIEIVRLENASASEIVRVVNALSQGAQQQGEAPGMQAKLVADDRTNSVLISGEKGQRLRLKGLVMHLDTPLESGGDTQVRYLNYADAEQLAGKLKEQVTGITQAPAGAPGGAAGAAAPAAAQDRNTTIWADKQTNALVITAAPKMMRQIMQVVDKLDIRRAQVHLEAILVEITQQRAAELGVNWAIFSEEEGTTIPIGTFNQSVGGTSIGSLASAIINPDVLESGNVSLPTGLTLGAGLIEEGGLNFALLLRALRSDGSSNILQTPSITTLDNEEAEIKVAQEVPFITGQYTNTGTTNQGAVNPFQTIQREEVGNILKITPQINEGTAVQLKIEQENSDLTQGVQGAVDLITNKRTISTTVLVEDGGVIVLGGLISDSANEGEARVPILGSIPILGELFKTRNGNKTKRNLMVFIRPTILRDGVDAAIETNAKYNVLRNQQLQRKKGKVTLLPGERQPLLPPIEDLSKYADPTAGAEAPTPGTSREMPPPAETQPLPEQTPPPDQPRP</sequence>
<dbReference type="InterPro" id="IPR013356">
    <property type="entry name" value="T2SS_GspD"/>
</dbReference>
<evidence type="ECO:0000256" key="4">
    <source>
        <dbReference type="ARBA" id="ARBA00022452"/>
    </source>
</evidence>
<feature type="signal peptide" evidence="12">
    <location>
        <begin position="1"/>
        <end position="39"/>
    </location>
</feature>
<dbReference type="Pfam" id="PF21305">
    <property type="entry name" value="type_II_gspD_N0"/>
    <property type="match status" value="1"/>
</dbReference>
<evidence type="ECO:0000256" key="9">
    <source>
        <dbReference type="ARBA" id="ARBA00023237"/>
    </source>
</evidence>
<dbReference type="EMBL" id="JAEVLS010000003">
    <property type="protein sequence ID" value="MBM0106409.1"/>
    <property type="molecule type" value="Genomic_DNA"/>
</dbReference>
<evidence type="ECO:0000256" key="10">
    <source>
        <dbReference type="RuleBase" id="RU004004"/>
    </source>
</evidence>
<name>A0ABS1WZM5_9GAMM</name>
<evidence type="ECO:0000256" key="12">
    <source>
        <dbReference type="SAM" id="SignalP"/>
    </source>
</evidence>
<comment type="subcellular location">
    <subcellularLocation>
        <location evidence="1 10">Cell outer membrane</location>
    </subcellularLocation>
</comment>
<dbReference type="Pfam" id="PF00263">
    <property type="entry name" value="Secretin"/>
    <property type="match status" value="1"/>
</dbReference>
<feature type="compositionally biased region" description="Pro residues" evidence="11">
    <location>
        <begin position="695"/>
        <end position="716"/>
    </location>
</feature>
<evidence type="ECO:0000313" key="16">
    <source>
        <dbReference type="EMBL" id="MBM0106409.1"/>
    </source>
</evidence>
<reference evidence="16 17" key="1">
    <citation type="journal article" date="2021" name="Int. J. Syst. Evol. Microbiol.">
        <title>Steroidobacter gossypii sp. nov., isolated from soil of cotton cropping field.</title>
        <authorList>
            <person name="Huang R."/>
            <person name="Yang S."/>
            <person name="Zhen C."/>
            <person name="Liu W."/>
        </authorList>
    </citation>
    <scope>NUCLEOTIDE SEQUENCE [LARGE SCALE GENOMIC DNA]</scope>
    <source>
        <strain evidence="16 17">S1-65</strain>
    </source>
</reference>
<dbReference type="InterPro" id="IPR004845">
    <property type="entry name" value="T2SS_GspD_CS"/>
</dbReference>
<dbReference type="PRINTS" id="PR00811">
    <property type="entry name" value="BCTERIALGSPD"/>
</dbReference>
<accession>A0ABS1WZM5</accession>
<feature type="domain" description="Type II/III secretion system secretin-like" evidence="13">
    <location>
        <begin position="461"/>
        <end position="629"/>
    </location>
</feature>
<evidence type="ECO:0000313" key="17">
    <source>
        <dbReference type="Proteomes" id="UP000661077"/>
    </source>
</evidence>
<dbReference type="PANTHER" id="PTHR30332">
    <property type="entry name" value="PROBABLE GENERAL SECRETION PATHWAY PROTEIN D"/>
    <property type="match status" value="1"/>
</dbReference>
<evidence type="ECO:0000259" key="14">
    <source>
        <dbReference type="Pfam" id="PF03958"/>
    </source>
</evidence>
<dbReference type="RefSeq" id="WP_203168515.1">
    <property type="nucleotide sequence ID" value="NZ_JAEVLS010000003.1"/>
</dbReference>
<evidence type="ECO:0000256" key="1">
    <source>
        <dbReference type="ARBA" id="ARBA00004442"/>
    </source>
</evidence>
<keyword evidence="5" id="KW-0812">Transmembrane</keyword>
<dbReference type="InterPro" id="IPR004846">
    <property type="entry name" value="T2SS/T3SS_dom"/>
</dbReference>
<protein>
    <submittedName>
        <fullName evidence="16">Type II secretion system secretin GspD</fullName>
    </submittedName>
</protein>
<evidence type="ECO:0000259" key="15">
    <source>
        <dbReference type="Pfam" id="PF21305"/>
    </source>
</evidence>
<dbReference type="InterPro" id="IPR049371">
    <property type="entry name" value="GspD-like_N0"/>
</dbReference>
<dbReference type="Proteomes" id="UP000661077">
    <property type="component" value="Unassembled WGS sequence"/>
</dbReference>
<dbReference type="Pfam" id="PF03958">
    <property type="entry name" value="Secretin_N"/>
    <property type="match status" value="3"/>
</dbReference>
<evidence type="ECO:0000256" key="3">
    <source>
        <dbReference type="ARBA" id="ARBA00022448"/>
    </source>
</evidence>
<dbReference type="InterPro" id="IPR050810">
    <property type="entry name" value="Bact_Secretion_Sys_Channel"/>
</dbReference>
<keyword evidence="17" id="KW-1185">Reference proteome</keyword>
<keyword evidence="9" id="KW-0998">Cell outer membrane</keyword>
<keyword evidence="3 10" id="KW-0813">Transport</keyword>
<evidence type="ECO:0000256" key="6">
    <source>
        <dbReference type="ARBA" id="ARBA00022729"/>
    </source>
</evidence>
<dbReference type="InterPro" id="IPR001775">
    <property type="entry name" value="GspD/PilQ"/>
</dbReference>
<evidence type="ECO:0000256" key="7">
    <source>
        <dbReference type="ARBA" id="ARBA00022927"/>
    </source>
</evidence>
<dbReference type="Gene3D" id="3.30.1370.120">
    <property type="match status" value="3"/>
</dbReference>
<dbReference type="InterPro" id="IPR038591">
    <property type="entry name" value="NolW-like_sf"/>
</dbReference>
<organism evidence="16 17">
    <name type="scientific">Steroidobacter gossypii</name>
    <dbReference type="NCBI Taxonomy" id="2805490"/>
    <lineage>
        <taxon>Bacteria</taxon>
        <taxon>Pseudomonadati</taxon>
        <taxon>Pseudomonadota</taxon>
        <taxon>Gammaproteobacteria</taxon>
        <taxon>Steroidobacterales</taxon>
        <taxon>Steroidobacteraceae</taxon>
        <taxon>Steroidobacter</taxon>
    </lineage>
</organism>
<keyword evidence="8" id="KW-0472">Membrane</keyword>
<dbReference type="NCBIfam" id="TIGR02517">
    <property type="entry name" value="type_II_gspD"/>
    <property type="match status" value="1"/>
</dbReference>
<comment type="caution">
    <text evidence="16">The sequence shown here is derived from an EMBL/GenBank/DDBJ whole genome shotgun (WGS) entry which is preliminary data.</text>
</comment>
<evidence type="ECO:0000256" key="8">
    <source>
        <dbReference type="ARBA" id="ARBA00023136"/>
    </source>
</evidence>
<feature type="chain" id="PRO_5047132095" evidence="12">
    <location>
        <begin position="40"/>
        <end position="716"/>
    </location>
</feature>
<keyword evidence="4" id="KW-1134">Transmembrane beta strand</keyword>